<dbReference type="RefSeq" id="WP_047855086.1">
    <property type="nucleotide sequence ID" value="NZ_CP011509.1"/>
</dbReference>
<dbReference type="CDD" id="cd00093">
    <property type="entry name" value="HTH_XRE"/>
    <property type="match status" value="1"/>
</dbReference>
<evidence type="ECO:0000313" key="6">
    <source>
        <dbReference type="Proteomes" id="UP000256345"/>
    </source>
</evidence>
<dbReference type="InterPro" id="IPR010982">
    <property type="entry name" value="Lambda_DNA-bd_dom_sf"/>
</dbReference>
<sequence>MDDDIGKLKRMLGGALLVAREQSGLTQAEVATRVGIAPAVYGRIERGQMLPSVPTLCRLCATLNVSSDVLLGLDATEREALAGLPVPEAPPELRRLASLVRTLSPSALRTLTAVAAAVGSR</sequence>
<evidence type="ECO:0000313" key="3">
    <source>
        <dbReference type="EMBL" id="AKJ00202.1"/>
    </source>
</evidence>
<dbReference type="EMBL" id="CP011509">
    <property type="protein sequence ID" value="AKJ00202.1"/>
    <property type="molecule type" value="Genomic_DNA"/>
</dbReference>
<evidence type="ECO:0000259" key="2">
    <source>
        <dbReference type="PROSITE" id="PS50943"/>
    </source>
</evidence>
<feature type="domain" description="HTH cro/C1-type" evidence="2">
    <location>
        <begin position="16"/>
        <end position="70"/>
    </location>
</feature>
<gene>
    <name evidence="3" type="ORF">AA314_01828</name>
    <name evidence="4" type="ORF">ATI61_104389</name>
</gene>
<dbReference type="PANTHER" id="PTHR46797:SF1">
    <property type="entry name" value="METHYLPHOSPHONATE SYNTHASE"/>
    <property type="match status" value="1"/>
</dbReference>
<dbReference type="InterPro" id="IPR050807">
    <property type="entry name" value="TransReg_Diox_bact_type"/>
</dbReference>
<dbReference type="InterPro" id="IPR001387">
    <property type="entry name" value="Cro/C1-type_HTH"/>
</dbReference>
<dbReference type="AlphaFoldDB" id="A0AAC8Q3H4"/>
<proteinExistence type="predicted"/>
<dbReference type="Gene3D" id="1.10.260.40">
    <property type="entry name" value="lambda repressor-like DNA-binding domains"/>
    <property type="match status" value="1"/>
</dbReference>
<evidence type="ECO:0000313" key="5">
    <source>
        <dbReference type="Proteomes" id="UP000035579"/>
    </source>
</evidence>
<accession>A0AAC8Q3H4</accession>
<evidence type="ECO:0000313" key="4">
    <source>
        <dbReference type="EMBL" id="REG33099.1"/>
    </source>
</evidence>
<dbReference type="GO" id="GO:0003677">
    <property type="term" value="F:DNA binding"/>
    <property type="evidence" value="ECO:0007669"/>
    <property type="project" value="UniProtKB-KW"/>
</dbReference>
<dbReference type="GO" id="GO:0003700">
    <property type="term" value="F:DNA-binding transcription factor activity"/>
    <property type="evidence" value="ECO:0007669"/>
    <property type="project" value="TreeGrafter"/>
</dbReference>
<dbReference type="PROSITE" id="PS50943">
    <property type="entry name" value="HTH_CROC1"/>
    <property type="match status" value="1"/>
</dbReference>
<dbReference type="EMBL" id="QUMU01000004">
    <property type="protein sequence ID" value="REG33099.1"/>
    <property type="molecule type" value="Genomic_DNA"/>
</dbReference>
<dbReference type="Proteomes" id="UP000035579">
    <property type="component" value="Chromosome"/>
</dbReference>
<keyword evidence="1" id="KW-0238">DNA-binding</keyword>
<dbReference type="SUPFAM" id="SSF47413">
    <property type="entry name" value="lambda repressor-like DNA-binding domains"/>
    <property type="match status" value="1"/>
</dbReference>
<dbReference type="KEGG" id="age:AA314_01828"/>
<reference evidence="4 6" key="2">
    <citation type="submission" date="2018-08" db="EMBL/GenBank/DDBJ databases">
        <title>Genomic Encyclopedia of Archaeal and Bacterial Type Strains, Phase II (KMG-II): from individual species to whole genera.</title>
        <authorList>
            <person name="Goeker M."/>
        </authorList>
    </citation>
    <scope>NUCLEOTIDE SEQUENCE [LARGE SCALE GENOMIC DNA]</scope>
    <source>
        <strain evidence="4 6">DSM 2261</strain>
    </source>
</reference>
<dbReference type="GO" id="GO:0005829">
    <property type="term" value="C:cytosol"/>
    <property type="evidence" value="ECO:0007669"/>
    <property type="project" value="TreeGrafter"/>
</dbReference>
<organism evidence="3 5">
    <name type="scientific">Archangium gephyra</name>
    <dbReference type="NCBI Taxonomy" id="48"/>
    <lineage>
        <taxon>Bacteria</taxon>
        <taxon>Pseudomonadati</taxon>
        <taxon>Myxococcota</taxon>
        <taxon>Myxococcia</taxon>
        <taxon>Myxococcales</taxon>
        <taxon>Cystobacterineae</taxon>
        <taxon>Archangiaceae</taxon>
        <taxon>Archangium</taxon>
    </lineage>
</organism>
<dbReference type="PANTHER" id="PTHR46797">
    <property type="entry name" value="HTH-TYPE TRANSCRIPTIONAL REGULATOR"/>
    <property type="match status" value="1"/>
</dbReference>
<keyword evidence="6" id="KW-1185">Reference proteome</keyword>
<dbReference type="Pfam" id="PF01381">
    <property type="entry name" value="HTH_3"/>
    <property type="match status" value="1"/>
</dbReference>
<name>A0AAC8Q3H4_9BACT</name>
<protein>
    <submittedName>
        <fullName evidence="4">Helix-turn-helix protein</fullName>
    </submittedName>
    <submittedName>
        <fullName evidence="3">Transcriptional regulator, XRE family</fullName>
    </submittedName>
</protein>
<evidence type="ECO:0000256" key="1">
    <source>
        <dbReference type="ARBA" id="ARBA00023125"/>
    </source>
</evidence>
<reference evidence="3 5" key="1">
    <citation type="submission" date="2015-05" db="EMBL/GenBank/DDBJ databases">
        <title>Genome assembly of Archangium gephyra DSM 2261.</title>
        <authorList>
            <person name="Sharma G."/>
            <person name="Subramanian S."/>
        </authorList>
    </citation>
    <scope>NUCLEOTIDE SEQUENCE [LARGE SCALE GENOMIC DNA]</scope>
    <source>
        <strain evidence="3 5">DSM 2261</strain>
    </source>
</reference>
<dbReference type="SMART" id="SM00530">
    <property type="entry name" value="HTH_XRE"/>
    <property type="match status" value="1"/>
</dbReference>
<dbReference type="Proteomes" id="UP000256345">
    <property type="component" value="Unassembled WGS sequence"/>
</dbReference>